<evidence type="ECO:0000313" key="2">
    <source>
        <dbReference type="Proteomes" id="UP000273252"/>
    </source>
</evidence>
<gene>
    <name evidence="1" type="ORF">DZ860_05580</name>
</gene>
<protein>
    <submittedName>
        <fullName evidence="1">Uncharacterized protein</fullName>
    </submittedName>
</protein>
<evidence type="ECO:0000313" key="1">
    <source>
        <dbReference type="EMBL" id="RJX73701.1"/>
    </source>
</evidence>
<sequence length="170" mass="19976">MNETTVTESSVIQLDHSGWLLKLSPSSPESFELQYQGKIHYSGTMEVMNNGYIIPIANTHWHFRHKPNKLEQWGQVHHLETLSINMNYQFTDNELVIEYLARNTVPTRLDIRHIIHHHPHTIDKEPLLNAPPLWRHRRNGLPSDFLFKTEKTDFFREAFSAKQSIVLTKL</sequence>
<name>A0A3A6RAU7_9VIBR</name>
<dbReference type="RefSeq" id="WP_120029942.1">
    <property type="nucleotide sequence ID" value="NZ_QVMU01000003.1"/>
</dbReference>
<accession>A0A3A6RAU7</accession>
<dbReference type="EMBL" id="QVMU01000003">
    <property type="protein sequence ID" value="RJX73701.1"/>
    <property type="molecule type" value="Genomic_DNA"/>
</dbReference>
<dbReference type="AlphaFoldDB" id="A0A3A6RAU7"/>
<comment type="caution">
    <text evidence="1">The sequence shown here is derived from an EMBL/GenBank/DDBJ whole genome shotgun (WGS) entry which is preliminary data.</text>
</comment>
<keyword evidence="2" id="KW-1185">Reference proteome</keyword>
<dbReference type="OrthoDB" id="5870876at2"/>
<reference evidence="1 2" key="1">
    <citation type="submission" date="2018-08" db="EMBL/GenBank/DDBJ databases">
        <title>Vibrio isolated from the Eastern China Marginal Seas.</title>
        <authorList>
            <person name="Li Y."/>
        </authorList>
    </citation>
    <scope>NUCLEOTIDE SEQUENCE [LARGE SCALE GENOMIC DNA]</scope>
    <source>
        <strain evidence="1 2">BEI233</strain>
    </source>
</reference>
<proteinExistence type="predicted"/>
<dbReference type="Proteomes" id="UP000273252">
    <property type="component" value="Unassembled WGS sequence"/>
</dbReference>
<organism evidence="1 2">
    <name type="scientific">Vibrio sinensis</name>
    <dbReference type="NCBI Taxonomy" id="2302434"/>
    <lineage>
        <taxon>Bacteria</taxon>
        <taxon>Pseudomonadati</taxon>
        <taxon>Pseudomonadota</taxon>
        <taxon>Gammaproteobacteria</taxon>
        <taxon>Vibrionales</taxon>
        <taxon>Vibrionaceae</taxon>
        <taxon>Vibrio</taxon>
    </lineage>
</organism>